<sequence>MSVCRTCLSKNDLNKIFSDKILISLRQEQLYLICGVKIEENDGLSQLMCDSCVNIVNNALKLRELSAKSEEILKKTIKIESEIEILAHSTKIHTKQKNKSDVKNSNKERKKNKNGQCKQQKVCTKRSFDSDSIKNEFSVKITDFESSDDSDFMKSFLIDDLESNNSENERTVCIEDFESSDSVDEDFKNIIKQESDNKINWDLKEKELLEREGRKLLCKEQEAKLMSLAAAPYKSEGPIKCTICSKELRNLQNFKCHAKTHFEPQNTCEECGKKFVNPSHMRYHQQRVHGKTKRLACSHCSYRAVDPMALRVGSSLTA</sequence>
<evidence type="ECO:0000256" key="1">
    <source>
        <dbReference type="ARBA" id="ARBA00004123"/>
    </source>
</evidence>
<evidence type="ECO:0000256" key="4">
    <source>
        <dbReference type="ARBA" id="ARBA00022771"/>
    </source>
</evidence>
<comment type="similarity">
    <text evidence="8">Belongs to the snail C2H2-type zinc-finger protein family.</text>
</comment>
<evidence type="ECO:0000313" key="14">
    <source>
        <dbReference type="EMBL" id="PCG67252.1"/>
    </source>
</evidence>
<keyword evidence="4 9" id="KW-0863">Zinc-finger</keyword>
<dbReference type="SMART" id="SM00355">
    <property type="entry name" value="ZnF_C2H2"/>
    <property type="match status" value="2"/>
</dbReference>
<proteinExistence type="inferred from homology"/>
<reference evidence="14" key="1">
    <citation type="submission" date="2017-09" db="EMBL/GenBank/DDBJ databases">
        <title>Contemporary evolution of a Lepidopteran species, Heliothis virescens, in response to modern agricultural practices.</title>
        <authorList>
            <person name="Fritz M.L."/>
            <person name="Deyonke A.M."/>
            <person name="Papanicolaou A."/>
            <person name="Micinski S."/>
            <person name="Westbrook J."/>
            <person name="Gould F."/>
        </authorList>
    </citation>
    <scope>NUCLEOTIDE SEQUENCE [LARGE SCALE GENOMIC DNA]</scope>
    <source>
        <strain evidence="14">HvINT-</strain>
        <tissue evidence="14">Whole body</tissue>
    </source>
</reference>
<keyword evidence="2 10" id="KW-0479">Metal-binding</keyword>
<evidence type="ECO:0000259" key="13">
    <source>
        <dbReference type="PROSITE" id="PS51915"/>
    </source>
</evidence>
<feature type="compositionally biased region" description="Basic and acidic residues" evidence="11">
    <location>
        <begin position="98"/>
        <end position="107"/>
    </location>
</feature>
<dbReference type="SUPFAM" id="SSF57716">
    <property type="entry name" value="Glucocorticoid receptor-like (DNA-binding domain)"/>
    <property type="match status" value="1"/>
</dbReference>
<feature type="domain" description="C2H2-type" evidence="12">
    <location>
        <begin position="266"/>
        <end position="294"/>
    </location>
</feature>
<dbReference type="InterPro" id="IPR036236">
    <property type="entry name" value="Znf_C2H2_sf"/>
</dbReference>
<gene>
    <name evidence="14" type="ORF">B5V51_6652</name>
</gene>
<dbReference type="Pfam" id="PF07776">
    <property type="entry name" value="zf-AD"/>
    <property type="match status" value="1"/>
</dbReference>
<dbReference type="EMBL" id="NWSH01002937">
    <property type="protein sequence ID" value="PCG67252.1"/>
    <property type="molecule type" value="Genomic_DNA"/>
</dbReference>
<dbReference type="PANTHER" id="PTHR24388:SF54">
    <property type="entry name" value="PROTEIN ESCARGOT"/>
    <property type="match status" value="1"/>
</dbReference>
<organism evidence="14">
    <name type="scientific">Heliothis virescens</name>
    <name type="common">Tobacco budworm moth</name>
    <dbReference type="NCBI Taxonomy" id="7102"/>
    <lineage>
        <taxon>Eukaryota</taxon>
        <taxon>Metazoa</taxon>
        <taxon>Ecdysozoa</taxon>
        <taxon>Arthropoda</taxon>
        <taxon>Hexapoda</taxon>
        <taxon>Insecta</taxon>
        <taxon>Pterygota</taxon>
        <taxon>Neoptera</taxon>
        <taxon>Endopterygota</taxon>
        <taxon>Lepidoptera</taxon>
        <taxon>Glossata</taxon>
        <taxon>Ditrysia</taxon>
        <taxon>Noctuoidea</taxon>
        <taxon>Noctuidae</taxon>
        <taxon>Heliothinae</taxon>
        <taxon>Heliothis</taxon>
    </lineage>
</organism>
<dbReference type="GO" id="GO:0005634">
    <property type="term" value="C:nucleus"/>
    <property type="evidence" value="ECO:0007669"/>
    <property type="project" value="UniProtKB-SubCell"/>
</dbReference>
<feature type="binding site" evidence="10">
    <location>
        <position position="4"/>
    </location>
    <ligand>
        <name>Zn(2+)</name>
        <dbReference type="ChEBI" id="CHEBI:29105"/>
    </ligand>
</feature>
<keyword evidence="5 10" id="KW-0862">Zinc</keyword>
<dbReference type="InterPro" id="IPR050527">
    <property type="entry name" value="Snail/Krueppel_Znf"/>
</dbReference>
<name>A0A2A4J752_HELVI</name>
<evidence type="ECO:0000256" key="2">
    <source>
        <dbReference type="ARBA" id="ARBA00022723"/>
    </source>
</evidence>
<dbReference type="AlphaFoldDB" id="A0A2A4J752"/>
<evidence type="ECO:0000256" key="8">
    <source>
        <dbReference type="ARBA" id="ARBA00037948"/>
    </source>
</evidence>
<evidence type="ECO:0000256" key="11">
    <source>
        <dbReference type="SAM" id="MobiDB-lite"/>
    </source>
</evidence>
<evidence type="ECO:0000259" key="12">
    <source>
        <dbReference type="PROSITE" id="PS50157"/>
    </source>
</evidence>
<evidence type="ECO:0000256" key="5">
    <source>
        <dbReference type="ARBA" id="ARBA00022833"/>
    </source>
</evidence>
<keyword evidence="7" id="KW-0539">Nucleus</keyword>
<feature type="domain" description="ZAD" evidence="13">
    <location>
        <begin position="2"/>
        <end position="76"/>
    </location>
</feature>
<comment type="subcellular location">
    <subcellularLocation>
        <location evidence="1">Nucleus</location>
    </subcellularLocation>
</comment>
<dbReference type="GO" id="GO:0000978">
    <property type="term" value="F:RNA polymerase II cis-regulatory region sequence-specific DNA binding"/>
    <property type="evidence" value="ECO:0007669"/>
    <property type="project" value="TreeGrafter"/>
</dbReference>
<feature type="binding site" evidence="10">
    <location>
        <position position="7"/>
    </location>
    <ligand>
        <name>Zn(2+)</name>
        <dbReference type="ChEBI" id="CHEBI:29105"/>
    </ligand>
</feature>
<dbReference type="GO" id="GO:0008270">
    <property type="term" value="F:zinc ion binding"/>
    <property type="evidence" value="ECO:0007669"/>
    <property type="project" value="UniProtKB-UniRule"/>
</dbReference>
<evidence type="ECO:0000256" key="10">
    <source>
        <dbReference type="PROSITE-ProRule" id="PRU01263"/>
    </source>
</evidence>
<dbReference type="PROSITE" id="PS51915">
    <property type="entry name" value="ZAD"/>
    <property type="match status" value="1"/>
</dbReference>
<evidence type="ECO:0000256" key="7">
    <source>
        <dbReference type="ARBA" id="ARBA00023242"/>
    </source>
</evidence>
<protein>
    <submittedName>
        <fullName evidence="14">Uncharacterized protein</fullName>
    </submittedName>
</protein>
<keyword evidence="6" id="KW-0238">DNA-binding</keyword>
<dbReference type="PANTHER" id="PTHR24388">
    <property type="entry name" value="ZINC FINGER PROTEIN"/>
    <property type="match status" value="1"/>
</dbReference>
<dbReference type="Gene3D" id="3.30.160.60">
    <property type="entry name" value="Classic Zinc Finger"/>
    <property type="match status" value="1"/>
</dbReference>
<dbReference type="InterPro" id="IPR012934">
    <property type="entry name" value="Znf_AD"/>
</dbReference>
<evidence type="ECO:0000256" key="3">
    <source>
        <dbReference type="ARBA" id="ARBA00022737"/>
    </source>
</evidence>
<evidence type="ECO:0000256" key="6">
    <source>
        <dbReference type="ARBA" id="ARBA00023125"/>
    </source>
</evidence>
<feature type="binding site" evidence="10">
    <location>
        <position position="52"/>
    </location>
    <ligand>
        <name>Zn(2+)</name>
        <dbReference type="ChEBI" id="CHEBI:29105"/>
    </ligand>
</feature>
<dbReference type="PROSITE" id="PS50157">
    <property type="entry name" value="ZINC_FINGER_C2H2_2"/>
    <property type="match status" value="1"/>
</dbReference>
<dbReference type="PROSITE" id="PS00028">
    <property type="entry name" value="ZINC_FINGER_C2H2_1"/>
    <property type="match status" value="1"/>
</dbReference>
<comment type="caution">
    <text evidence="14">The sequence shown here is derived from an EMBL/GenBank/DDBJ whole genome shotgun (WGS) entry which is preliminary data.</text>
</comment>
<dbReference type="SUPFAM" id="SSF57667">
    <property type="entry name" value="beta-beta-alpha zinc fingers"/>
    <property type="match status" value="2"/>
</dbReference>
<dbReference type="STRING" id="7102.A0A2A4J752"/>
<evidence type="ECO:0000256" key="9">
    <source>
        <dbReference type="PROSITE-ProRule" id="PRU00042"/>
    </source>
</evidence>
<feature type="region of interest" description="Disordered" evidence="11">
    <location>
        <begin position="95"/>
        <end position="119"/>
    </location>
</feature>
<dbReference type="SMART" id="SM00868">
    <property type="entry name" value="zf-AD"/>
    <property type="match status" value="1"/>
</dbReference>
<feature type="binding site" evidence="10">
    <location>
        <position position="49"/>
    </location>
    <ligand>
        <name>Zn(2+)</name>
        <dbReference type="ChEBI" id="CHEBI:29105"/>
    </ligand>
</feature>
<dbReference type="GO" id="GO:0000981">
    <property type="term" value="F:DNA-binding transcription factor activity, RNA polymerase II-specific"/>
    <property type="evidence" value="ECO:0007669"/>
    <property type="project" value="TreeGrafter"/>
</dbReference>
<keyword evidence="3" id="KW-0677">Repeat</keyword>
<dbReference type="InterPro" id="IPR013087">
    <property type="entry name" value="Znf_C2H2_type"/>
</dbReference>
<accession>A0A2A4J752</accession>